<keyword evidence="3" id="KW-1185">Reference proteome</keyword>
<comment type="caution">
    <text evidence="2">The sequence shown here is derived from an EMBL/GenBank/DDBJ whole genome shotgun (WGS) entry which is preliminary data.</text>
</comment>
<dbReference type="EMBL" id="JACMSC010000014">
    <property type="protein sequence ID" value="KAG6488900.1"/>
    <property type="molecule type" value="Genomic_DNA"/>
</dbReference>
<dbReference type="PANTHER" id="PTHR38530">
    <property type="entry name" value="OS06G0468300 PROTEIN"/>
    <property type="match status" value="1"/>
</dbReference>
<reference evidence="2 3" key="1">
    <citation type="submission" date="2020-08" db="EMBL/GenBank/DDBJ databases">
        <title>Plant Genome Project.</title>
        <authorList>
            <person name="Zhang R.-G."/>
        </authorList>
    </citation>
    <scope>NUCLEOTIDE SEQUENCE [LARGE SCALE GENOMIC DNA]</scope>
    <source>
        <tissue evidence="2">Rhizome</tissue>
    </source>
</reference>
<sequence length="502" mass="55159">MTPPSDILQVEVDVCVNERLNKYGVGGVVRDSQGSKLYAFGMSIPAPSLVTKGQRLKTKKASKAREETCQALFAPEEGKKKIPLMVEGRGRGEKRANGLGRSSSNSPRLFPQNGVAASSATSCSLRPPNKTQQAPDFFFCHGCARRFPSDEEGGDHLVHLRSQWRVVLLCGVCLASVKSAAVCSYCFSPVADSERCLFCPRCSCRVHLRCGDLEHRSVDPWRLNPRSFICIDCCAIPKRCGRSLILESRICQGTVATESSFVAEKADTNARFREDGFEKITADKGVAERASYASGVVSVTKQETPERNTYVASCTDEEIALQLHLAINGSRRISRSSGGASLDLKLCANHGDQIGRAGNLGGRKFCKTVDKCLEDKFSEVVTATTEFCQGSNGTSCSKDKKLMDDDLIDGQADMTLIEDQGSSSSKVVKIHSEDHDLDCIASNCERKKECASVLYPSICRRDVLEKTELLQKDDISIPDKYLKKYSRRRLRLKGLADQRIII</sequence>
<organism evidence="2 3">
    <name type="scientific">Zingiber officinale</name>
    <name type="common">Ginger</name>
    <name type="synonym">Amomum zingiber</name>
    <dbReference type="NCBI Taxonomy" id="94328"/>
    <lineage>
        <taxon>Eukaryota</taxon>
        <taxon>Viridiplantae</taxon>
        <taxon>Streptophyta</taxon>
        <taxon>Embryophyta</taxon>
        <taxon>Tracheophyta</taxon>
        <taxon>Spermatophyta</taxon>
        <taxon>Magnoliopsida</taxon>
        <taxon>Liliopsida</taxon>
        <taxon>Zingiberales</taxon>
        <taxon>Zingiberaceae</taxon>
        <taxon>Zingiber</taxon>
    </lineage>
</organism>
<proteinExistence type="predicted"/>
<dbReference type="AlphaFoldDB" id="A0A8J5FQN6"/>
<evidence type="ECO:0000256" key="1">
    <source>
        <dbReference type="SAM" id="MobiDB-lite"/>
    </source>
</evidence>
<accession>A0A8J5FQN6</accession>
<evidence type="ECO:0000313" key="3">
    <source>
        <dbReference type="Proteomes" id="UP000734854"/>
    </source>
</evidence>
<name>A0A8J5FQN6_ZINOF</name>
<dbReference type="CDD" id="cd15489">
    <property type="entry name" value="PHD_SF"/>
    <property type="match status" value="1"/>
</dbReference>
<protein>
    <submittedName>
        <fullName evidence="2">Uncharacterized protein</fullName>
    </submittedName>
</protein>
<dbReference type="Proteomes" id="UP000734854">
    <property type="component" value="Unassembled WGS sequence"/>
</dbReference>
<evidence type="ECO:0000313" key="2">
    <source>
        <dbReference type="EMBL" id="KAG6488900.1"/>
    </source>
</evidence>
<gene>
    <name evidence="2" type="ORF">ZIOFF_050155</name>
</gene>
<feature type="region of interest" description="Disordered" evidence="1">
    <location>
        <begin position="89"/>
        <end position="113"/>
    </location>
</feature>